<proteinExistence type="predicted"/>
<evidence type="ECO:0000313" key="1">
    <source>
        <dbReference type="EMBL" id="GIH68979.1"/>
    </source>
</evidence>
<keyword evidence="2" id="KW-1185">Reference proteome</keyword>
<comment type="caution">
    <text evidence="1">The sequence shown here is derived from an EMBL/GenBank/DDBJ whole genome shotgun (WGS) entry which is preliminary data.</text>
</comment>
<accession>A0A8J3R7R1</accession>
<gene>
    <name evidence="1" type="ORF">Mth01_12320</name>
</gene>
<evidence type="ECO:0000313" key="2">
    <source>
        <dbReference type="Proteomes" id="UP000610966"/>
    </source>
</evidence>
<dbReference type="EMBL" id="BOOG01000011">
    <property type="protein sequence ID" value="GIH68979.1"/>
    <property type="molecule type" value="Genomic_DNA"/>
</dbReference>
<protein>
    <submittedName>
        <fullName evidence="1">Uncharacterized protein</fullName>
    </submittedName>
</protein>
<organism evidence="1 2">
    <name type="scientific">Sphaerimonospora thailandensis</name>
    <dbReference type="NCBI Taxonomy" id="795644"/>
    <lineage>
        <taxon>Bacteria</taxon>
        <taxon>Bacillati</taxon>
        <taxon>Actinomycetota</taxon>
        <taxon>Actinomycetes</taxon>
        <taxon>Streptosporangiales</taxon>
        <taxon>Streptosporangiaceae</taxon>
        <taxon>Sphaerimonospora</taxon>
    </lineage>
</organism>
<reference evidence="1" key="1">
    <citation type="submission" date="2021-01" db="EMBL/GenBank/DDBJ databases">
        <title>Whole genome shotgun sequence of Sphaerimonospora thailandensis NBRC 107569.</title>
        <authorList>
            <person name="Komaki H."/>
            <person name="Tamura T."/>
        </authorList>
    </citation>
    <scope>NUCLEOTIDE SEQUENCE</scope>
    <source>
        <strain evidence="1">NBRC 107569</strain>
    </source>
</reference>
<dbReference type="AlphaFoldDB" id="A0A8J3R7R1"/>
<sequence>MSEVPQSTWQLYCTESGARVVSREIRDVLQGKPPLLELSRLMWRIEHGRILSHDVRYLGKGLHEARLTYEGNEYRLYYSVSPKGEHVLLGLKFHKKGGQGAQDRSVEVARARLAEYKSRI</sequence>
<name>A0A8J3R7R1_9ACTN</name>
<dbReference type="Proteomes" id="UP000610966">
    <property type="component" value="Unassembled WGS sequence"/>
</dbReference>